<name>A0A9P6HIS6_9AGAM</name>
<dbReference type="AlphaFoldDB" id="A0A9P6HIS6"/>
<accession>A0A9P6HIS6</accession>
<keyword evidence="6" id="KW-1185">Reference proteome</keyword>
<evidence type="ECO:0000256" key="4">
    <source>
        <dbReference type="ARBA" id="ARBA00023157"/>
    </source>
</evidence>
<dbReference type="PROSITE" id="PS51808">
    <property type="entry name" value="CHCH"/>
    <property type="match status" value="1"/>
</dbReference>
<dbReference type="OrthoDB" id="9971592at2759"/>
<comment type="subcellular location">
    <subcellularLocation>
        <location evidence="2">Mitochondrion intermembrane space</location>
    </subcellularLocation>
</comment>
<keyword evidence="4" id="KW-1015">Disulfide bond</keyword>
<dbReference type="Gene3D" id="1.10.287.1130">
    <property type="entry name" value="CytochromE C oxidase copper chaperone"/>
    <property type="match status" value="1"/>
</dbReference>
<dbReference type="PANTHER" id="PTHR46811">
    <property type="entry name" value="COILED-COIL-HELIX-COILED-COIL-HELIX DOMAIN-CONTAINING PROTEIN 7"/>
    <property type="match status" value="1"/>
</dbReference>
<dbReference type="GO" id="GO:0005758">
    <property type="term" value="C:mitochondrial intermembrane space"/>
    <property type="evidence" value="ECO:0007669"/>
    <property type="project" value="UniProtKB-SubCell"/>
</dbReference>
<sequence>MSGAAASEPEPYREKFKAREVYTKVADPCEAAAKASMDCLDKNDYKRSQCLHLFEAYRECKKTWISQRRADRRAGKDASLT</sequence>
<evidence type="ECO:0008006" key="7">
    <source>
        <dbReference type="Google" id="ProtNLM"/>
    </source>
</evidence>
<evidence type="ECO:0000313" key="5">
    <source>
        <dbReference type="EMBL" id="KAF9786258.1"/>
    </source>
</evidence>
<comment type="function">
    <text evidence="1">Required for the assembly of cytochrome c oxidase.</text>
</comment>
<dbReference type="EMBL" id="WIUZ02000006">
    <property type="protein sequence ID" value="KAF9786258.1"/>
    <property type="molecule type" value="Genomic_DNA"/>
</dbReference>
<evidence type="ECO:0000256" key="3">
    <source>
        <dbReference type="ARBA" id="ARBA00023128"/>
    </source>
</evidence>
<protein>
    <recommendedName>
        <fullName evidence="7">CHCH domain-containing protein</fullName>
    </recommendedName>
</protein>
<comment type="caution">
    <text evidence="5">The sequence shown here is derived from an EMBL/GenBank/DDBJ whole genome shotgun (WGS) entry which is preliminary data.</text>
</comment>
<dbReference type="SUPFAM" id="SSF47072">
    <property type="entry name" value="Cysteine alpha-hairpin motif"/>
    <property type="match status" value="1"/>
</dbReference>
<evidence type="ECO:0000313" key="6">
    <source>
        <dbReference type="Proteomes" id="UP000736335"/>
    </source>
</evidence>
<keyword evidence="3" id="KW-0496">Mitochondrion</keyword>
<proteinExistence type="predicted"/>
<dbReference type="InterPro" id="IPR009069">
    <property type="entry name" value="Cys_alpha_HP_mot_SF"/>
</dbReference>
<reference evidence="5" key="1">
    <citation type="journal article" date="2020" name="Nat. Commun.">
        <title>Large-scale genome sequencing of mycorrhizal fungi provides insights into the early evolution of symbiotic traits.</title>
        <authorList>
            <person name="Miyauchi S."/>
            <person name="Kiss E."/>
            <person name="Kuo A."/>
            <person name="Drula E."/>
            <person name="Kohler A."/>
            <person name="Sanchez-Garcia M."/>
            <person name="Morin E."/>
            <person name="Andreopoulos B."/>
            <person name="Barry K.W."/>
            <person name="Bonito G."/>
            <person name="Buee M."/>
            <person name="Carver A."/>
            <person name="Chen C."/>
            <person name="Cichocki N."/>
            <person name="Clum A."/>
            <person name="Culley D."/>
            <person name="Crous P.W."/>
            <person name="Fauchery L."/>
            <person name="Girlanda M."/>
            <person name="Hayes R.D."/>
            <person name="Keri Z."/>
            <person name="LaButti K."/>
            <person name="Lipzen A."/>
            <person name="Lombard V."/>
            <person name="Magnuson J."/>
            <person name="Maillard F."/>
            <person name="Murat C."/>
            <person name="Nolan M."/>
            <person name="Ohm R.A."/>
            <person name="Pangilinan J."/>
            <person name="Pereira M.F."/>
            <person name="Perotto S."/>
            <person name="Peter M."/>
            <person name="Pfister S."/>
            <person name="Riley R."/>
            <person name="Sitrit Y."/>
            <person name="Stielow J.B."/>
            <person name="Szollosi G."/>
            <person name="Zifcakova L."/>
            <person name="Stursova M."/>
            <person name="Spatafora J.W."/>
            <person name="Tedersoo L."/>
            <person name="Vaario L.M."/>
            <person name="Yamada A."/>
            <person name="Yan M."/>
            <person name="Wang P."/>
            <person name="Xu J."/>
            <person name="Bruns T."/>
            <person name="Baldrian P."/>
            <person name="Vilgalys R."/>
            <person name="Dunand C."/>
            <person name="Henrissat B."/>
            <person name="Grigoriev I.V."/>
            <person name="Hibbett D."/>
            <person name="Nagy L.G."/>
            <person name="Martin F.M."/>
        </authorList>
    </citation>
    <scope>NUCLEOTIDE SEQUENCE</scope>
    <source>
        <strain evidence="5">UH-Tt-Lm1</strain>
    </source>
</reference>
<evidence type="ECO:0000256" key="1">
    <source>
        <dbReference type="ARBA" id="ARBA00003875"/>
    </source>
</evidence>
<dbReference type="InterPro" id="IPR051040">
    <property type="entry name" value="COX23"/>
</dbReference>
<reference evidence="5" key="2">
    <citation type="submission" date="2020-11" db="EMBL/GenBank/DDBJ databases">
        <authorList>
            <consortium name="DOE Joint Genome Institute"/>
            <person name="Kuo A."/>
            <person name="Miyauchi S."/>
            <person name="Kiss E."/>
            <person name="Drula E."/>
            <person name="Kohler A."/>
            <person name="Sanchez-Garcia M."/>
            <person name="Andreopoulos B."/>
            <person name="Barry K.W."/>
            <person name="Bonito G."/>
            <person name="Buee M."/>
            <person name="Carver A."/>
            <person name="Chen C."/>
            <person name="Cichocki N."/>
            <person name="Clum A."/>
            <person name="Culley D."/>
            <person name="Crous P.W."/>
            <person name="Fauchery L."/>
            <person name="Girlanda M."/>
            <person name="Hayes R."/>
            <person name="Keri Z."/>
            <person name="Labutti K."/>
            <person name="Lipzen A."/>
            <person name="Lombard V."/>
            <person name="Magnuson J."/>
            <person name="Maillard F."/>
            <person name="Morin E."/>
            <person name="Murat C."/>
            <person name="Nolan M."/>
            <person name="Ohm R."/>
            <person name="Pangilinan J."/>
            <person name="Pereira M."/>
            <person name="Perotto S."/>
            <person name="Peter M."/>
            <person name="Riley R."/>
            <person name="Sitrit Y."/>
            <person name="Stielow B."/>
            <person name="Szollosi G."/>
            <person name="Zifcakova L."/>
            <person name="Stursova M."/>
            <person name="Spatafora J.W."/>
            <person name="Tedersoo L."/>
            <person name="Vaario L.-M."/>
            <person name="Yamada A."/>
            <person name="Yan M."/>
            <person name="Wang P."/>
            <person name="Xu J."/>
            <person name="Bruns T."/>
            <person name="Baldrian P."/>
            <person name="Vilgalys R."/>
            <person name="Henrissat B."/>
            <person name="Grigoriev I.V."/>
            <person name="Hibbett D."/>
            <person name="Nagy L.G."/>
            <person name="Martin F.M."/>
        </authorList>
    </citation>
    <scope>NUCLEOTIDE SEQUENCE</scope>
    <source>
        <strain evidence="5">UH-Tt-Lm1</strain>
    </source>
</reference>
<organism evidence="5 6">
    <name type="scientific">Thelephora terrestris</name>
    <dbReference type="NCBI Taxonomy" id="56493"/>
    <lineage>
        <taxon>Eukaryota</taxon>
        <taxon>Fungi</taxon>
        <taxon>Dikarya</taxon>
        <taxon>Basidiomycota</taxon>
        <taxon>Agaricomycotina</taxon>
        <taxon>Agaricomycetes</taxon>
        <taxon>Thelephorales</taxon>
        <taxon>Thelephoraceae</taxon>
        <taxon>Thelephora</taxon>
    </lineage>
</organism>
<evidence type="ECO:0000256" key="2">
    <source>
        <dbReference type="ARBA" id="ARBA00004569"/>
    </source>
</evidence>
<dbReference type="PANTHER" id="PTHR46811:SF1">
    <property type="entry name" value="COILED-COIL-HELIX-COILED-COIL-HELIX DOMAIN-CONTAINING PROTEIN 7"/>
    <property type="match status" value="1"/>
</dbReference>
<dbReference type="Proteomes" id="UP000736335">
    <property type="component" value="Unassembled WGS sequence"/>
</dbReference>
<dbReference type="GO" id="GO:0033108">
    <property type="term" value="P:mitochondrial respiratory chain complex assembly"/>
    <property type="evidence" value="ECO:0007669"/>
    <property type="project" value="TreeGrafter"/>
</dbReference>
<gene>
    <name evidence="5" type="ORF">BJ322DRAFT_775668</name>
</gene>